<dbReference type="InterPro" id="IPR001079">
    <property type="entry name" value="Galectin_CRD"/>
</dbReference>
<evidence type="ECO:0000259" key="4">
    <source>
        <dbReference type="PROSITE" id="PS51304"/>
    </source>
</evidence>
<dbReference type="PROSITE" id="PS51304">
    <property type="entry name" value="GALECTIN"/>
    <property type="match status" value="2"/>
</dbReference>
<dbReference type="GO" id="GO:0030246">
    <property type="term" value="F:carbohydrate binding"/>
    <property type="evidence" value="ECO:0007669"/>
    <property type="project" value="UniProtKB-UniRule"/>
</dbReference>
<accession>A0A9Q1J5S4</accession>
<keyword evidence="1 3" id="KW-0430">Lectin</keyword>
<sequence length="191" mass="21471">MHFKAPGYRNVYNPIIPYEGTIDGGLRKGMSLYFQGTIPQDITSFHINLEGGGDVIFHFNPRFSPEEMIVFNTNQNGWQTEERVHEMPFHKGKSFQLVFIVTSEGYKLNVNGSQIHMYKHRIPLEKVRSLRIQGDIMMETVSIIGGVQGGIQAYPGQGEMVSIPYMGPIDGGLRTGMSVYFYGVVPHGAKR</sequence>
<evidence type="ECO:0000256" key="3">
    <source>
        <dbReference type="RuleBase" id="RU102079"/>
    </source>
</evidence>
<name>A0A9Q1J5S4_SYNKA</name>
<reference evidence="5" key="1">
    <citation type="journal article" date="2023" name="Science">
        <title>Genome structures resolve the early diversification of teleost fishes.</title>
        <authorList>
            <person name="Parey E."/>
            <person name="Louis A."/>
            <person name="Montfort J."/>
            <person name="Bouchez O."/>
            <person name="Roques C."/>
            <person name="Iampietro C."/>
            <person name="Lluch J."/>
            <person name="Castinel A."/>
            <person name="Donnadieu C."/>
            <person name="Desvignes T."/>
            <person name="Floi Bucao C."/>
            <person name="Jouanno E."/>
            <person name="Wen M."/>
            <person name="Mejri S."/>
            <person name="Dirks R."/>
            <person name="Jansen H."/>
            <person name="Henkel C."/>
            <person name="Chen W.J."/>
            <person name="Zahm M."/>
            <person name="Cabau C."/>
            <person name="Klopp C."/>
            <person name="Thompson A.W."/>
            <person name="Robinson-Rechavi M."/>
            <person name="Braasch I."/>
            <person name="Lecointre G."/>
            <person name="Bobe J."/>
            <person name="Postlethwait J.H."/>
            <person name="Berthelot C."/>
            <person name="Roest Crollius H."/>
            <person name="Guiguen Y."/>
        </authorList>
    </citation>
    <scope>NUCLEOTIDE SEQUENCE</scope>
    <source>
        <strain evidence="5">WJC10195</strain>
    </source>
</reference>
<protein>
    <recommendedName>
        <fullName evidence="3">Galectin</fullName>
    </recommendedName>
</protein>
<evidence type="ECO:0000313" key="5">
    <source>
        <dbReference type="EMBL" id="KAJ8368689.1"/>
    </source>
</evidence>
<dbReference type="PANTHER" id="PTHR11346:SF176">
    <property type="entry name" value="32 KDA BETA-GALACTOSIDE-BINDING LECTIN LEC-3"/>
    <property type="match status" value="1"/>
</dbReference>
<dbReference type="SUPFAM" id="SSF49899">
    <property type="entry name" value="Concanavalin A-like lectins/glucanases"/>
    <property type="match status" value="1"/>
</dbReference>
<keyword evidence="2" id="KW-0677">Repeat</keyword>
<dbReference type="InterPro" id="IPR013320">
    <property type="entry name" value="ConA-like_dom_sf"/>
</dbReference>
<keyword evidence="6" id="KW-1185">Reference proteome</keyword>
<dbReference type="EMBL" id="JAINUF010000003">
    <property type="protein sequence ID" value="KAJ8368689.1"/>
    <property type="molecule type" value="Genomic_DNA"/>
</dbReference>
<dbReference type="Proteomes" id="UP001152622">
    <property type="component" value="Chromosome 3"/>
</dbReference>
<dbReference type="CDD" id="cd00070">
    <property type="entry name" value="GLECT"/>
    <property type="match status" value="1"/>
</dbReference>
<evidence type="ECO:0000256" key="1">
    <source>
        <dbReference type="ARBA" id="ARBA00022734"/>
    </source>
</evidence>
<proteinExistence type="predicted"/>
<dbReference type="InterPro" id="IPR044156">
    <property type="entry name" value="Galectin-like"/>
</dbReference>
<evidence type="ECO:0000256" key="2">
    <source>
        <dbReference type="ARBA" id="ARBA00022737"/>
    </source>
</evidence>
<dbReference type="PANTHER" id="PTHR11346">
    <property type="entry name" value="GALECTIN"/>
    <property type="match status" value="1"/>
</dbReference>
<gene>
    <name evidence="5" type="ORF">SKAU_G00087170</name>
</gene>
<feature type="domain" description="Galectin" evidence="4">
    <location>
        <begin position="18"/>
        <end position="144"/>
    </location>
</feature>
<dbReference type="Pfam" id="PF00337">
    <property type="entry name" value="Gal-bind_lectin"/>
    <property type="match status" value="1"/>
</dbReference>
<dbReference type="Gene3D" id="2.60.120.200">
    <property type="match status" value="1"/>
</dbReference>
<comment type="caution">
    <text evidence="5">The sequence shown here is derived from an EMBL/GenBank/DDBJ whole genome shotgun (WGS) entry which is preliminary data.</text>
</comment>
<evidence type="ECO:0000313" key="6">
    <source>
        <dbReference type="Proteomes" id="UP001152622"/>
    </source>
</evidence>
<dbReference type="AlphaFoldDB" id="A0A9Q1J5S4"/>
<dbReference type="SMART" id="SM00908">
    <property type="entry name" value="Gal-bind_lectin"/>
    <property type="match status" value="1"/>
</dbReference>
<dbReference type="OrthoDB" id="6251307at2759"/>
<organism evidence="5 6">
    <name type="scientific">Synaphobranchus kaupii</name>
    <name type="common">Kaup's arrowtooth eel</name>
    <dbReference type="NCBI Taxonomy" id="118154"/>
    <lineage>
        <taxon>Eukaryota</taxon>
        <taxon>Metazoa</taxon>
        <taxon>Chordata</taxon>
        <taxon>Craniata</taxon>
        <taxon>Vertebrata</taxon>
        <taxon>Euteleostomi</taxon>
        <taxon>Actinopterygii</taxon>
        <taxon>Neopterygii</taxon>
        <taxon>Teleostei</taxon>
        <taxon>Anguilliformes</taxon>
        <taxon>Synaphobranchidae</taxon>
        <taxon>Synaphobranchus</taxon>
    </lineage>
</organism>
<dbReference type="FunFam" id="2.60.120.200:FF:000124">
    <property type="entry name" value="Galectin-4"/>
    <property type="match status" value="1"/>
</dbReference>
<dbReference type="SMART" id="SM00276">
    <property type="entry name" value="GLECT"/>
    <property type="match status" value="1"/>
</dbReference>
<feature type="domain" description="Galectin" evidence="4">
    <location>
        <begin position="165"/>
        <end position="191"/>
    </location>
</feature>